<dbReference type="InterPro" id="IPR002638">
    <property type="entry name" value="Quinolinate_PRibosylTrfase_C"/>
</dbReference>
<dbReference type="GeneID" id="87596839"/>
<gene>
    <name evidence="16" type="ORF">AMD02_13325</name>
</gene>
<comment type="pathway">
    <text evidence="2">Cofactor biosynthesis; NAD(+) biosynthesis; nicotinate D-ribonucleotide from quinolinate: step 1/1.</text>
</comment>
<evidence type="ECO:0000256" key="5">
    <source>
        <dbReference type="ARBA" id="ARBA00011944"/>
    </source>
</evidence>
<evidence type="ECO:0000256" key="3">
    <source>
        <dbReference type="ARBA" id="ARBA00009400"/>
    </source>
</evidence>
<dbReference type="GO" id="GO:0005737">
    <property type="term" value="C:cytoplasm"/>
    <property type="evidence" value="ECO:0007669"/>
    <property type="project" value="TreeGrafter"/>
</dbReference>
<dbReference type="EMBL" id="LILD01000001">
    <property type="protein sequence ID" value="KOO39719.1"/>
    <property type="molecule type" value="Genomic_DNA"/>
</dbReference>
<dbReference type="GO" id="GO:0009435">
    <property type="term" value="P:NAD+ biosynthetic process"/>
    <property type="evidence" value="ECO:0007669"/>
    <property type="project" value="UniProtKB-UniPathway"/>
</dbReference>
<dbReference type="AlphaFoldDB" id="A0A0M0KLM1"/>
<dbReference type="GO" id="GO:0034213">
    <property type="term" value="P:quinolinate catabolic process"/>
    <property type="evidence" value="ECO:0007669"/>
    <property type="project" value="TreeGrafter"/>
</dbReference>
<proteinExistence type="inferred from homology"/>
<evidence type="ECO:0000259" key="14">
    <source>
        <dbReference type="Pfam" id="PF01729"/>
    </source>
</evidence>
<feature type="binding site" evidence="13">
    <location>
        <position position="154"/>
    </location>
    <ligand>
        <name>substrate</name>
    </ligand>
</feature>
<dbReference type="InterPro" id="IPR037128">
    <property type="entry name" value="Quinolinate_PRibosylTase_N_sf"/>
</dbReference>
<dbReference type="InterPro" id="IPR013785">
    <property type="entry name" value="Aldolase_TIM"/>
</dbReference>
<evidence type="ECO:0000256" key="9">
    <source>
        <dbReference type="ARBA" id="ARBA00033102"/>
    </source>
</evidence>
<evidence type="ECO:0000256" key="4">
    <source>
        <dbReference type="ARBA" id="ARBA00011218"/>
    </source>
</evidence>
<dbReference type="FunFam" id="3.20.20.70:FF:000030">
    <property type="entry name" value="Nicotinate-nucleotide pyrophosphorylase, carboxylating"/>
    <property type="match status" value="1"/>
</dbReference>
<evidence type="ECO:0000256" key="10">
    <source>
        <dbReference type="ARBA" id="ARBA00047445"/>
    </source>
</evidence>
<dbReference type="InterPro" id="IPR022412">
    <property type="entry name" value="Quinolinate_PRibosylTrfase_N"/>
</dbReference>
<dbReference type="FunFam" id="3.90.1170.20:FF:000001">
    <property type="entry name" value="Nicotinate-nucleotide diphosphorylase (Carboxylating)"/>
    <property type="match status" value="1"/>
</dbReference>
<reference evidence="16" key="1">
    <citation type="submission" date="2015-08" db="EMBL/GenBank/DDBJ databases">
        <title>Complete DNA Sequence of Pseudomonas syringae pv. actinidiae, the Causal Agent of Kiwifruit Canker Disease.</title>
        <authorList>
            <person name="Rikkerink E.H.A."/>
            <person name="Fineran P.C."/>
        </authorList>
    </citation>
    <scope>NUCLEOTIDE SEQUENCE</scope>
    <source>
        <strain evidence="16">DSM 13666</strain>
    </source>
</reference>
<comment type="similarity">
    <text evidence="3 12">Belongs to the NadC/ModD family.</text>
</comment>
<evidence type="ECO:0000313" key="16">
    <source>
        <dbReference type="EMBL" id="KOO39719.1"/>
    </source>
</evidence>
<evidence type="ECO:0000256" key="2">
    <source>
        <dbReference type="ARBA" id="ARBA00004893"/>
    </source>
</evidence>
<dbReference type="PATRIC" id="fig|136160.3.peg.3105"/>
<protein>
    <recommendedName>
        <fullName evidence="11">Probable nicotinate-nucleotide pyrophosphorylase [carboxylating]</fullName>
        <ecNumber evidence="5">2.4.2.19</ecNumber>
    </recommendedName>
    <alternativeName>
        <fullName evidence="9">Quinolinate phosphoribosyltransferase [decarboxylating]</fullName>
    </alternativeName>
</protein>
<accession>A0A0M0KLM1</accession>
<dbReference type="CDD" id="cd01572">
    <property type="entry name" value="QPRTase"/>
    <property type="match status" value="1"/>
</dbReference>
<sequence length="281" mass="30874">MNRLAVKRALERFFLEDGFNGDITTTAIFPPSEKCVAHVKAKARGVVSGLSLLEIGYSLLDDHIHVEERVKDGQEVRPGDVIATIQGPVHHVLFGERVLLNLIQRMSGIATVTRKAIDTLNDPSIRICDTRKTTPGLKLFEKYAVRSGGGYNHRLNLSDMVLIKDNHIAQAKGIRQAVTQARSVIGHSLKIEVEVENREQLEEAVDAGVDIIMFDNMPPHIIKEYVALVPDGIVTEASGGISLQTIASYRGCGVDYLSLGFITHSAPILDFTLLIDEEGEQ</sequence>
<keyword evidence="6" id="KW-0662">Pyridine nucleotide biosynthesis</keyword>
<evidence type="ECO:0000256" key="1">
    <source>
        <dbReference type="ARBA" id="ARBA00003237"/>
    </source>
</evidence>
<comment type="catalytic activity">
    <reaction evidence="10">
        <text>nicotinate beta-D-ribonucleotide + CO2 + diphosphate = quinolinate + 5-phospho-alpha-D-ribose 1-diphosphate + 2 H(+)</text>
        <dbReference type="Rhea" id="RHEA:12733"/>
        <dbReference type="ChEBI" id="CHEBI:15378"/>
        <dbReference type="ChEBI" id="CHEBI:16526"/>
        <dbReference type="ChEBI" id="CHEBI:29959"/>
        <dbReference type="ChEBI" id="CHEBI:33019"/>
        <dbReference type="ChEBI" id="CHEBI:57502"/>
        <dbReference type="ChEBI" id="CHEBI:58017"/>
        <dbReference type="EC" id="2.4.2.19"/>
    </reaction>
</comment>
<dbReference type="Gene3D" id="3.20.20.70">
    <property type="entry name" value="Aldolase class I"/>
    <property type="match status" value="1"/>
</dbReference>
<dbReference type="UniPathway" id="UPA00253">
    <property type="reaction ID" value="UER00331"/>
</dbReference>
<dbReference type="PANTHER" id="PTHR32179">
    <property type="entry name" value="NICOTINATE-NUCLEOTIDE PYROPHOSPHORYLASE [CARBOXYLATING]"/>
    <property type="match status" value="1"/>
</dbReference>
<dbReference type="RefSeq" id="WP_053431603.1">
    <property type="nucleotide sequence ID" value="NZ_CP040441.1"/>
</dbReference>
<dbReference type="Pfam" id="PF02749">
    <property type="entry name" value="QRPTase_N"/>
    <property type="match status" value="1"/>
</dbReference>
<feature type="binding site" evidence="13">
    <location>
        <position position="194"/>
    </location>
    <ligand>
        <name>substrate</name>
    </ligand>
</feature>
<dbReference type="NCBIfam" id="TIGR00078">
    <property type="entry name" value="nadC"/>
    <property type="match status" value="1"/>
</dbReference>
<dbReference type="Gene3D" id="3.90.1170.20">
    <property type="entry name" value="Quinolinate phosphoribosyl transferase, N-terminal domain"/>
    <property type="match status" value="1"/>
</dbReference>
<name>A0A0M0KLM1_ALKHA</name>
<evidence type="ECO:0000256" key="12">
    <source>
        <dbReference type="PIRNR" id="PIRNR006250"/>
    </source>
</evidence>
<dbReference type="Pfam" id="PF01729">
    <property type="entry name" value="QRPTase_C"/>
    <property type="match status" value="1"/>
</dbReference>
<evidence type="ECO:0000256" key="8">
    <source>
        <dbReference type="ARBA" id="ARBA00022679"/>
    </source>
</evidence>
<feature type="binding site" evidence="13">
    <location>
        <begin position="238"/>
        <end position="240"/>
    </location>
    <ligand>
        <name>substrate</name>
    </ligand>
</feature>
<feature type="domain" description="Quinolinate phosphoribosyl transferase N-terminal" evidence="15">
    <location>
        <begin position="22"/>
        <end position="107"/>
    </location>
</feature>
<evidence type="ECO:0000256" key="11">
    <source>
        <dbReference type="ARBA" id="ARBA00069173"/>
    </source>
</evidence>
<dbReference type="SUPFAM" id="SSF51690">
    <property type="entry name" value="Nicotinate/Quinolinate PRTase C-terminal domain-like"/>
    <property type="match status" value="1"/>
</dbReference>
<dbReference type="InterPro" id="IPR004393">
    <property type="entry name" value="NadC"/>
</dbReference>
<dbReference type="PANTHER" id="PTHR32179:SF3">
    <property type="entry name" value="NICOTINATE-NUCLEOTIDE PYROPHOSPHORYLASE [CARBOXYLATING]"/>
    <property type="match status" value="1"/>
</dbReference>
<dbReference type="PIRSF" id="PIRSF006250">
    <property type="entry name" value="NadC_ModD"/>
    <property type="match status" value="1"/>
</dbReference>
<dbReference type="EC" id="2.4.2.19" evidence="5"/>
<evidence type="ECO:0000256" key="7">
    <source>
        <dbReference type="ARBA" id="ARBA00022676"/>
    </source>
</evidence>
<comment type="subunit">
    <text evidence="4">Hexamer formed by 3 homodimers.</text>
</comment>
<dbReference type="GO" id="GO:0004514">
    <property type="term" value="F:nicotinate-nucleotide diphosphorylase (carboxylating) activity"/>
    <property type="evidence" value="ECO:0007669"/>
    <property type="project" value="UniProtKB-EC"/>
</dbReference>
<evidence type="ECO:0000256" key="6">
    <source>
        <dbReference type="ARBA" id="ARBA00022642"/>
    </source>
</evidence>
<comment type="caution">
    <text evidence="16">The sequence shown here is derived from an EMBL/GenBank/DDBJ whole genome shotgun (WGS) entry which is preliminary data.</text>
</comment>
<keyword evidence="7 12" id="KW-0328">Glycosyltransferase</keyword>
<organism evidence="16">
    <name type="scientific">Halalkalibacterium halodurans</name>
    <name type="common">Bacillus halodurans</name>
    <dbReference type="NCBI Taxonomy" id="86665"/>
    <lineage>
        <taxon>Bacteria</taxon>
        <taxon>Bacillati</taxon>
        <taxon>Bacillota</taxon>
        <taxon>Bacilli</taxon>
        <taxon>Bacillales</taxon>
        <taxon>Bacillaceae</taxon>
        <taxon>Halalkalibacterium (ex Joshi et al. 2022)</taxon>
    </lineage>
</organism>
<comment type="function">
    <text evidence="1">Involved in the catabolism of quinolinic acid (QA).</text>
</comment>
<dbReference type="SUPFAM" id="SSF54675">
    <property type="entry name" value="Nicotinate/Quinolinate PRTase N-terminal domain-like"/>
    <property type="match status" value="1"/>
</dbReference>
<feature type="binding site" evidence="13">
    <location>
        <begin position="130"/>
        <end position="132"/>
    </location>
    <ligand>
        <name>substrate</name>
    </ligand>
</feature>
<dbReference type="InterPro" id="IPR027277">
    <property type="entry name" value="NadC/ModD"/>
</dbReference>
<dbReference type="InterPro" id="IPR036068">
    <property type="entry name" value="Nicotinate_pribotase-like_C"/>
</dbReference>
<evidence type="ECO:0000259" key="15">
    <source>
        <dbReference type="Pfam" id="PF02749"/>
    </source>
</evidence>
<feature type="binding site" evidence="13">
    <location>
        <position position="215"/>
    </location>
    <ligand>
        <name>substrate</name>
    </ligand>
</feature>
<feature type="domain" description="Quinolinate phosphoribosyl transferase C-terminal" evidence="14">
    <location>
        <begin position="109"/>
        <end position="273"/>
    </location>
</feature>
<feature type="binding site" evidence="13">
    <location>
        <position position="97"/>
    </location>
    <ligand>
        <name>substrate</name>
    </ligand>
</feature>
<evidence type="ECO:0000256" key="13">
    <source>
        <dbReference type="PIRSR" id="PIRSR006250-1"/>
    </source>
</evidence>
<feature type="binding site" evidence="13">
    <location>
        <begin position="259"/>
        <end position="261"/>
    </location>
    <ligand>
        <name>substrate</name>
    </ligand>
</feature>
<keyword evidence="8 12" id="KW-0808">Transferase</keyword>
<feature type="binding site" evidence="13">
    <location>
        <position position="164"/>
    </location>
    <ligand>
        <name>substrate</name>
    </ligand>
</feature>